<name>A0A0F9INS7_9ZZZZ</name>
<gene>
    <name evidence="1" type="ORF">LCGC14_1855090</name>
</gene>
<proteinExistence type="predicted"/>
<evidence type="ECO:0000313" key="1">
    <source>
        <dbReference type="EMBL" id="KKL95385.1"/>
    </source>
</evidence>
<comment type="caution">
    <text evidence="1">The sequence shown here is derived from an EMBL/GenBank/DDBJ whole genome shotgun (WGS) entry which is preliminary data.</text>
</comment>
<sequence>MINPQDFNKVVHAFDFEVVKEAMDALNWNYTGQLVTIEELKTMAWTLYKGVDTWNNHERTSTSSGGFTIIKHHGARYLTLQFNIEEASTQYEGEDEDA</sequence>
<organism evidence="1">
    <name type="scientific">marine sediment metagenome</name>
    <dbReference type="NCBI Taxonomy" id="412755"/>
    <lineage>
        <taxon>unclassified sequences</taxon>
        <taxon>metagenomes</taxon>
        <taxon>ecological metagenomes</taxon>
    </lineage>
</organism>
<dbReference type="EMBL" id="LAZR01018687">
    <property type="protein sequence ID" value="KKL95385.1"/>
    <property type="molecule type" value="Genomic_DNA"/>
</dbReference>
<accession>A0A0F9INS7</accession>
<protein>
    <submittedName>
        <fullName evidence="1">Uncharacterized protein</fullName>
    </submittedName>
</protein>
<reference evidence="1" key="1">
    <citation type="journal article" date="2015" name="Nature">
        <title>Complex archaea that bridge the gap between prokaryotes and eukaryotes.</title>
        <authorList>
            <person name="Spang A."/>
            <person name="Saw J.H."/>
            <person name="Jorgensen S.L."/>
            <person name="Zaremba-Niedzwiedzka K."/>
            <person name="Martijn J."/>
            <person name="Lind A.E."/>
            <person name="van Eijk R."/>
            <person name="Schleper C."/>
            <person name="Guy L."/>
            <person name="Ettema T.J."/>
        </authorList>
    </citation>
    <scope>NUCLEOTIDE SEQUENCE</scope>
</reference>
<dbReference type="AlphaFoldDB" id="A0A0F9INS7"/>